<evidence type="ECO:0000313" key="3">
    <source>
        <dbReference type="EMBL" id="MCR8633528.1"/>
    </source>
</evidence>
<evidence type="ECO:0000256" key="1">
    <source>
        <dbReference type="ARBA" id="ARBA00022741"/>
    </source>
</evidence>
<gene>
    <name evidence="3" type="ORF">NV381_20300</name>
</gene>
<dbReference type="EMBL" id="JANQBD010000015">
    <property type="protein sequence ID" value="MCR8633528.1"/>
    <property type="molecule type" value="Genomic_DNA"/>
</dbReference>
<sequence>MADVEALITFLIDGGRTRNVFNGYRPAHLVKDDYLTTGIHNYYDKHEVVLGESVLGTITFIGPEAYPQCLWVGKKINIQEGSKIVGYAEIIKVFNILLLKKEDSTLFE</sequence>
<comment type="caution">
    <text evidence="3">The sequence shown here is derived from an EMBL/GenBank/DDBJ whole genome shotgun (WGS) entry which is preliminary data.</text>
</comment>
<dbReference type="RefSeq" id="WP_258215105.1">
    <property type="nucleotide sequence ID" value="NZ_JANQBD010000015.1"/>
</dbReference>
<dbReference type="Proteomes" id="UP001300012">
    <property type="component" value="Unassembled WGS sequence"/>
</dbReference>
<name>A0ABT1YK04_9BACL</name>
<accession>A0ABT1YK04</accession>
<dbReference type="InterPro" id="IPR009001">
    <property type="entry name" value="Transl_elong_EF1A/Init_IF2_C"/>
</dbReference>
<keyword evidence="2" id="KW-0342">GTP-binding</keyword>
<keyword evidence="1" id="KW-0547">Nucleotide-binding</keyword>
<dbReference type="SUPFAM" id="SSF50465">
    <property type="entry name" value="EF-Tu/eEF-1alpha/eIF2-gamma C-terminal domain"/>
    <property type="match status" value="1"/>
</dbReference>
<evidence type="ECO:0000313" key="4">
    <source>
        <dbReference type="Proteomes" id="UP001300012"/>
    </source>
</evidence>
<organism evidence="3 4">
    <name type="scientific">Paenibacillus radicis</name>
    <name type="common">ex Xue et al. 2023</name>
    <dbReference type="NCBI Taxonomy" id="2972489"/>
    <lineage>
        <taxon>Bacteria</taxon>
        <taxon>Bacillati</taxon>
        <taxon>Bacillota</taxon>
        <taxon>Bacilli</taxon>
        <taxon>Bacillales</taxon>
        <taxon>Paenibacillaceae</taxon>
        <taxon>Paenibacillus</taxon>
    </lineage>
</organism>
<keyword evidence="4" id="KW-1185">Reference proteome</keyword>
<dbReference type="Gene3D" id="2.40.30.10">
    <property type="entry name" value="Translation factors"/>
    <property type="match status" value="1"/>
</dbReference>
<protein>
    <submittedName>
        <fullName evidence="3">Uncharacterized protein</fullName>
    </submittedName>
</protein>
<proteinExistence type="predicted"/>
<evidence type="ECO:0000256" key="2">
    <source>
        <dbReference type="ARBA" id="ARBA00023134"/>
    </source>
</evidence>
<reference evidence="3 4" key="1">
    <citation type="submission" date="2022-08" db="EMBL/GenBank/DDBJ databases">
        <title>Paenibacillus endoradicis sp. nov., Paenibacillus radicibacter sp. nov and Paenibacillus pararadicis sp. nov., three cold-adapted plant growth-promoting bacteria isolated from root of Larix gmelinii in Great Khingan.</title>
        <authorList>
            <person name="Xue H."/>
        </authorList>
    </citation>
    <scope>NUCLEOTIDE SEQUENCE [LARGE SCALE GENOMIC DNA]</scope>
    <source>
        <strain evidence="3 4">N5-1-1-5</strain>
    </source>
</reference>